<dbReference type="AlphaFoldDB" id="F2BV52"/>
<reference evidence="8 9" key="1">
    <citation type="submission" date="2011-02" db="EMBL/GenBank/DDBJ databases">
        <authorList>
            <person name="Muzny D."/>
            <person name="Qin X."/>
            <person name="Deng J."/>
            <person name="Jiang H."/>
            <person name="Liu Y."/>
            <person name="Qu J."/>
            <person name="Song X.-Z."/>
            <person name="Zhang L."/>
            <person name="Thornton R."/>
            <person name="Coyle M."/>
            <person name="Francisco L."/>
            <person name="Jackson L."/>
            <person name="Javaid M."/>
            <person name="Korchina V."/>
            <person name="Kovar C."/>
            <person name="Mata R."/>
            <person name="Mathew T."/>
            <person name="Ngo R."/>
            <person name="Nguyen L."/>
            <person name="Nguyen N."/>
            <person name="Okwuonu G."/>
            <person name="Ongeri F."/>
            <person name="Pham C."/>
            <person name="Simmons D."/>
            <person name="Wilczek-Boney K."/>
            <person name="Hale W."/>
            <person name="Jakkamsetti A."/>
            <person name="Pham P."/>
            <person name="Ruth R."/>
            <person name="San Lucas F."/>
            <person name="Warren J."/>
            <person name="Zhang J."/>
            <person name="Zhao Z."/>
            <person name="Zhou C."/>
            <person name="Zhu D."/>
            <person name="Lee S."/>
            <person name="Bess C."/>
            <person name="Blankenburg K."/>
            <person name="Forbes L."/>
            <person name="Fu Q."/>
            <person name="Gubbala S."/>
            <person name="Hirani K."/>
            <person name="Jayaseelan J.C."/>
            <person name="Lara F."/>
            <person name="Munidasa M."/>
            <person name="Palculict T."/>
            <person name="Patil S."/>
            <person name="Pu L.-L."/>
            <person name="Saada N."/>
            <person name="Tang L."/>
            <person name="Weissenberger G."/>
            <person name="Zhu Y."/>
            <person name="Hemphill L."/>
            <person name="Shang Y."/>
            <person name="Youmans B."/>
            <person name="Ayvaz T."/>
            <person name="Ross M."/>
            <person name="Santibanez J."/>
            <person name="Aqrawi P."/>
            <person name="Gross S."/>
            <person name="Joshi V."/>
            <person name="Fowler G."/>
            <person name="Nazareth L."/>
            <person name="Reid J."/>
            <person name="Worley K."/>
            <person name="Petrosino J."/>
            <person name="Highlander S."/>
            <person name="Gibbs R."/>
        </authorList>
    </citation>
    <scope>NUCLEOTIDE SEQUENCE [LARGE SCALE GENOMIC DNA]</scope>
    <source>
        <strain evidence="8 9">DSM 19965</strain>
    </source>
</reference>
<dbReference type="Proteomes" id="UP000003503">
    <property type="component" value="Unassembled WGS sequence"/>
</dbReference>
<comment type="caution">
    <text evidence="8">The sequence shown here is derived from an EMBL/GenBank/DDBJ whole genome shotgun (WGS) entry which is preliminary data.</text>
</comment>
<evidence type="ECO:0000259" key="7">
    <source>
        <dbReference type="PROSITE" id="PS51831"/>
    </source>
</evidence>
<dbReference type="Pfam" id="PF01966">
    <property type="entry name" value="HD"/>
    <property type="match status" value="1"/>
</dbReference>
<organism evidence="8 9">
    <name type="scientific">Dialister micraerophilus DSM 19965</name>
    <dbReference type="NCBI Taxonomy" id="888062"/>
    <lineage>
        <taxon>Bacteria</taxon>
        <taxon>Bacillati</taxon>
        <taxon>Bacillota</taxon>
        <taxon>Negativicutes</taxon>
        <taxon>Veillonellales</taxon>
        <taxon>Veillonellaceae</taxon>
        <taxon>Dialister</taxon>
    </lineage>
</organism>
<dbReference type="GO" id="GO:0008803">
    <property type="term" value="F:bis(5'-nucleosyl)-tetraphosphatase (symmetrical) activity"/>
    <property type="evidence" value="ECO:0007669"/>
    <property type="project" value="UniProtKB-EC"/>
</dbReference>
<dbReference type="InterPro" id="IPR006674">
    <property type="entry name" value="HD_domain"/>
</dbReference>
<evidence type="ECO:0000256" key="6">
    <source>
        <dbReference type="ARBA" id="ARBA00049417"/>
    </source>
</evidence>
<accession>F2BV52</accession>
<dbReference type="GO" id="GO:0046872">
    <property type="term" value="F:metal ion binding"/>
    <property type="evidence" value="ECO:0007669"/>
    <property type="project" value="UniProtKB-KW"/>
</dbReference>
<keyword evidence="3" id="KW-0547">Nucleotide-binding</keyword>
<dbReference type="SUPFAM" id="SSF109604">
    <property type="entry name" value="HD-domain/PDEase-like"/>
    <property type="match status" value="1"/>
</dbReference>
<dbReference type="NCBIfam" id="TIGR00488">
    <property type="entry name" value="bis(5'-nucleosyl)-tetraphosphatase (symmetrical) YqeK"/>
    <property type="match status" value="1"/>
</dbReference>
<evidence type="ECO:0000256" key="4">
    <source>
        <dbReference type="ARBA" id="ARBA00022801"/>
    </source>
</evidence>
<dbReference type="CDD" id="cd00077">
    <property type="entry name" value="HDc"/>
    <property type="match status" value="1"/>
</dbReference>
<keyword evidence="9" id="KW-1185">Reference proteome</keyword>
<protein>
    <recommendedName>
        <fullName evidence="1">bis(5'-nucleosyl)-tetraphosphatase (symmetrical)</fullName>
        <ecNumber evidence="1">3.6.1.41</ecNumber>
    </recommendedName>
</protein>
<dbReference type="Gene3D" id="1.10.3210.10">
    <property type="entry name" value="Hypothetical protein af1432"/>
    <property type="match status" value="1"/>
</dbReference>
<gene>
    <name evidence="8" type="ORF">HMPREF9083_0069</name>
</gene>
<proteinExistence type="predicted"/>
<dbReference type="InterPro" id="IPR051094">
    <property type="entry name" value="Diverse_Catalytic_Enzymes"/>
</dbReference>
<dbReference type="EC" id="3.6.1.41" evidence="1"/>
<dbReference type="eggNOG" id="COG1713">
    <property type="taxonomic scope" value="Bacteria"/>
</dbReference>
<sequence>MRLYINLIYISKKGIFSLNIDIQKIQEKLKTNLSHKRYIHSVGTAEVAKKLAIKYNADSEKAYLAGLLHDSAKEISLEKMNQLIDSKGIVFNDLARKSKAILHGPAGSILIEEEYNIFDEEIQNAIFYHTTGKPDMSVLEKIIFLADYIEPSRDFPGVDELRKTADQDLNKAVIAAYNSTIKFLLDKNEYIYELTFFGRNYLICEQDDKYKK</sequence>
<dbReference type="SMART" id="SM00471">
    <property type="entry name" value="HDc"/>
    <property type="match status" value="1"/>
</dbReference>
<name>F2BV52_9FIRM</name>
<evidence type="ECO:0000256" key="3">
    <source>
        <dbReference type="ARBA" id="ARBA00022741"/>
    </source>
</evidence>
<evidence type="ECO:0000256" key="1">
    <source>
        <dbReference type="ARBA" id="ARBA00012506"/>
    </source>
</evidence>
<keyword evidence="4" id="KW-0378">Hydrolase</keyword>
<feature type="domain" description="HD" evidence="7">
    <location>
        <begin position="37"/>
        <end position="152"/>
    </location>
</feature>
<dbReference type="GO" id="GO:0000166">
    <property type="term" value="F:nucleotide binding"/>
    <property type="evidence" value="ECO:0007669"/>
    <property type="project" value="UniProtKB-KW"/>
</dbReference>
<dbReference type="PANTHER" id="PTHR35795">
    <property type="entry name" value="SLR1885 PROTEIN"/>
    <property type="match status" value="1"/>
</dbReference>
<evidence type="ECO:0000313" key="8">
    <source>
        <dbReference type="EMBL" id="EGF16593.1"/>
    </source>
</evidence>
<comment type="catalytic activity">
    <reaction evidence="6">
        <text>P(1),P(4)-bis(5'-adenosyl) tetraphosphate + H2O = 2 ADP + 2 H(+)</text>
        <dbReference type="Rhea" id="RHEA:24252"/>
        <dbReference type="ChEBI" id="CHEBI:15377"/>
        <dbReference type="ChEBI" id="CHEBI:15378"/>
        <dbReference type="ChEBI" id="CHEBI:58141"/>
        <dbReference type="ChEBI" id="CHEBI:456216"/>
        <dbReference type="EC" id="3.6.1.41"/>
    </reaction>
</comment>
<dbReference type="InterPro" id="IPR005249">
    <property type="entry name" value="YqeK"/>
</dbReference>
<dbReference type="EMBL" id="AFBB01000002">
    <property type="protein sequence ID" value="EGF16593.1"/>
    <property type="molecule type" value="Genomic_DNA"/>
</dbReference>
<evidence type="ECO:0000256" key="5">
    <source>
        <dbReference type="ARBA" id="ARBA00023004"/>
    </source>
</evidence>
<keyword evidence="5" id="KW-0408">Iron</keyword>
<keyword evidence="2" id="KW-0479">Metal-binding</keyword>
<dbReference type="InterPro" id="IPR003607">
    <property type="entry name" value="HD/PDEase_dom"/>
</dbReference>
<dbReference type="HOGENOM" id="CLU_089580_1_2_9"/>
<evidence type="ECO:0000256" key="2">
    <source>
        <dbReference type="ARBA" id="ARBA00022723"/>
    </source>
</evidence>
<dbReference type="PANTHER" id="PTHR35795:SF1">
    <property type="entry name" value="BIS(5'-NUCLEOSYL)-TETRAPHOSPHATASE, SYMMETRICAL"/>
    <property type="match status" value="1"/>
</dbReference>
<evidence type="ECO:0000313" key="9">
    <source>
        <dbReference type="Proteomes" id="UP000003503"/>
    </source>
</evidence>
<dbReference type="PROSITE" id="PS51831">
    <property type="entry name" value="HD"/>
    <property type="match status" value="1"/>
</dbReference>
<dbReference type="STRING" id="888062.HMPREF9083_0069"/>